<dbReference type="Proteomes" id="UP000474567">
    <property type="component" value="Unassembled WGS sequence"/>
</dbReference>
<comment type="caution">
    <text evidence="1">The sequence shown here is derived from an EMBL/GenBank/DDBJ whole genome shotgun (WGS) entry which is preliminary data.</text>
</comment>
<sequence length="391" mass="46353">MDYAQTYHIGNNKTARTKTTKAVVQTAQRVRPMDAKIQRCERDSKRQTQVSACGNVANGFLKTSFLPRLKETQTVQACTETVKTEKDFYKSLSKLAGHYKIEPMQTNQFEYPYNMALTIWDMEKKLKQSVLNWQEIRLVQDSNKTYFISEEKYNTSTTLYYIPIEPLYQMLHDPKRKRNAQLLISVCSYLYHIADVPYFRQENSYLYWMYEMHKEWVEQDDETEENEACKLEFEKSEFIGDCIEQKIFNPMSLQVFGQRLNTFKRRDAFDHECWLTASNAFALFTEYPNASIFRNAPMREQDPDNDDDDNETIGMEKYISFISHTKGWLYENLAESINNEFNEYAEMQEPTICKRFDKKEVTKKSLDFENGLFALLDDMCSLLYNYKTTRK</sequence>
<protein>
    <submittedName>
        <fullName evidence="1">Uncharacterized protein</fullName>
    </submittedName>
</protein>
<accession>A0ABN7ELB8</accession>
<organism evidence="1 2">
    <name type="scientific">Flavobacterium collinsii</name>
    <dbReference type="NCBI Taxonomy" id="1114861"/>
    <lineage>
        <taxon>Bacteria</taxon>
        <taxon>Pseudomonadati</taxon>
        <taxon>Bacteroidota</taxon>
        <taxon>Flavobacteriia</taxon>
        <taxon>Flavobacteriales</taxon>
        <taxon>Flavobacteriaceae</taxon>
        <taxon>Flavobacterium</taxon>
    </lineage>
</organism>
<name>A0ABN7ELB8_9FLAO</name>
<keyword evidence="2" id="KW-1185">Reference proteome</keyword>
<dbReference type="RefSeq" id="WP_173965742.1">
    <property type="nucleotide sequence ID" value="NZ_CADCST010000077.1"/>
</dbReference>
<proteinExistence type="predicted"/>
<evidence type="ECO:0000313" key="1">
    <source>
        <dbReference type="EMBL" id="CAA9197648.1"/>
    </source>
</evidence>
<dbReference type="EMBL" id="CADCST010000077">
    <property type="protein sequence ID" value="CAA9197648.1"/>
    <property type="molecule type" value="Genomic_DNA"/>
</dbReference>
<evidence type="ECO:0000313" key="2">
    <source>
        <dbReference type="Proteomes" id="UP000474567"/>
    </source>
</evidence>
<reference evidence="1 2" key="1">
    <citation type="submission" date="2020-02" db="EMBL/GenBank/DDBJ databases">
        <authorList>
            <person name="Criscuolo A."/>
        </authorList>
    </citation>
    <scope>NUCLEOTIDE SEQUENCE [LARGE SCALE GENOMIC DNA]</scope>
    <source>
        <strain evidence="1">CECT7796</strain>
    </source>
</reference>
<gene>
    <name evidence="1" type="ORF">FLACOL7796_01770</name>
</gene>